<dbReference type="Proteomes" id="UP000243688">
    <property type="component" value="Unassembled WGS sequence"/>
</dbReference>
<evidence type="ECO:0000256" key="2">
    <source>
        <dbReference type="RuleBase" id="RU362119"/>
    </source>
</evidence>
<feature type="domain" description="5'-Nucleotidase C-terminal" evidence="4">
    <location>
        <begin position="289"/>
        <end position="426"/>
    </location>
</feature>
<dbReference type="GO" id="GO:0046872">
    <property type="term" value="F:metal ion binding"/>
    <property type="evidence" value="ECO:0007669"/>
    <property type="project" value="InterPro"/>
</dbReference>
<gene>
    <name evidence="5" type="ORF">BLM47_12175</name>
</gene>
<comment type="similarity">
    <text evidence="2">Belongs to the 5'-nucleotidase family.</text>
</comment>
<evidence type="ECO:0008006" key="7">
    <source>
        <dbReference type="Google" id="ProtNLM"/>
    </source>
</evidence>
<dbReference type="PRINTS" id="PR01607">
    <property type="entry name" value="APYRASEFAMLY"/>
</dbReference>
<evidence type="ECO:0000259" key="4">
    <source>
        <dbReference type="Pfam" id="PF02872"/>
    </source>
</evidence>
<dbReference type="InterPro" id="IPR004843">
    <property type="entry name" value="Calcineurin-like_PHP"/>
</dbReference>
<dbReference type="InterPro" id="IPR008334">
    <property type="entry name" value="5'-Nucleotdase_C"/>
</dbReference>
<protein>
    <recommendedName>
        <fullName evidence="7">Metallophosphoesterase</fullName>
    </recommendedName>
</protein>
<dbReference type="GO" id="GO:0030288">
    <property type="term" value="C:outer membrane-bounded periplasmic space"/>
    <property type="evidence" value="ECO:0007669"/>
    <property type="project" value="TreeGrafter"/>
</dbReference>
<dbReference type="InterPro" id="IPR006179">
    <property type="entry name" value="5_nucleotidase/apyrase"/>
</dbReference>
<dbReference type="InterPro" id="IPR036907">
    <property type="entry name" value="5'-Nucleotdase_C_sf"/>
</dbReference>
<evidence type="ECO:0000256" key="1">
    <source>
        <dbReference type="ARBA" id="ARBA00022729"/>
    </source>
</evidence>
<dbReference type="AlphaFoldDB" id="A0A2A6DYF0"/>
<dbReference type="Gene3D" id="3.60.21.10">
    <property type="match status" value="1"/>
</dbReference>
<dbReference type="PROSITE" id="PS00785">
    <property type="entry name" value="5_NUCLEOTIDASE_1"/>
    <property type="match status" value="1"/>
</dbReference>
<dbReference type="GO" id="GO:0009166">
    <property type="term" value="P:nucleotide catabolic process"/>
    <property type="evidence" value="ECO:0007669"/>
    <property type="project" value="InterPro"/>
</dbReference>
<organism evidence="5 6">
    <name type="scientific">Candidatus Reconcilbacillus cellulovorans</name>
    <dbReference type="NCBI Taxonomy" id="1906605"/>
    <lineage>
        <taxon>Bacteria</taxon>
        <taxon>Bacillati</taxon>
        <taxon>Bacillota</taxon>
        <taxon>Bacilli</taxon>
        <taxon>Bacillales</taxon>
        <taxon>Paenibacillaceae</taxon>
        <taxon>Candidatus Reconcilbacillus</taxon>
    </lineage>
</organism>
<dbReference type="EMBL" id="MOXJ01000036">
    <property type="protein sequence ID" value="PDO09517.1"/>
    <property type="molecule type" value="Genomic_DNA"/>
</dbReference>
<evidence type="ECO:0000313" key="5">
    <source>
        <dbReference type="EMBL" id="PDO09517.1"/>
    </source>
</evidence>
<dbReference type="PANTHER" id="PTHR11575:SF23">
    <property type="entry name" value="5-NUCLEOTIDASE FAMILY PROTEIN"/>
    <property type="match status" value="1"/>
</dbReference>
<proteinExistence type="inferred from homology"/>
<dbReference type="GO" id="GO:0000166">
    <property type="term" value="F:nucleotide binding"/>
    <property type="evidence" value="ECO:0007669"/>
    <property type="project" value="UniProtKB-KW"/>
</dbReference>
<accession>A0A2A6DYF0</accession>
<name>A0A2A6DYF0_9BACL</name>
<reference evidence="5 6" key="1">
    <citation type="submission" date="2016-12" db="EMBL/GenBank/DDBJ databases">
        <title>Candidatus Reconcilibacillus cellulovorans genome.</title>
        <authorList>
            <person name="Kolinko S."/>
            <person name="Wu Y.-W."/>
            <person name="Tachea F."/>
            <person name="Denzel E."/>
            <person name="Hiras J."/>
            <person name="Baecker N."/>
            <person name="Chan L.J."/>
            <person name="Eichorst S.A."/>
            <person name="Frey D."/>
            <person name="Adams P.D."/>
            <person name="Pray T."/>
            <person name="Tanjore D."/>
            <person name="Petzold C.J."/>
            <person name="Gladden J.M."/>
            <person name="Simmons B.A."/>
            <person name="Singer S.W."/>
        </authorList>
    </citation>
    <scope>NUCLEOTIDE SEQUENCE [LARGE SCALE GENOMIC DNA]</scope>
    <source>
        <strain evidence="5">JTherm</strain>
    </source>
</reference>
<dbReference type="InterPro" id="IPR006146">
    <property type="entry name" value="5'-Nucleotdase_CS"/>
</dbReference>
<comment type="caution">
    <text evidence="5">The sequence shown here is derived from an EMBL/GenBank/DDBJ whole genome shotgun (WGS) entry which is preliminary data.</text>
</comment>
<dbReference type="SUPFAM" id="SSF56300">
    <property type="entry name" value="Metallo-dependent phosphatases"/>
    <property type="match status" value="1"/>
</dbReference>
<sequence>MADRLLVIHTNDLHSRLEAVPHLATAIRSLREGMPDDRVLLVDCGDHMDRMRPETEGTMGRVNVALLNRLGVEAVVPGNNEGLTFLPEALAELYGRQARFRVLCCNLVCRKTGAPPPWMEPAVVVRKAGRSIALIGVTAAFSDFYEPLGWDALDPIDSVRSTVARLRANCDAVIVLSHLGFPLDRRLASEVDGVDVVLGSHTHHLLERPVRFGGAWIGAAGKFGEHVGWMLLTLGGENGGVELEDGGCVESNRYPPEPWVERELGVFREEARRALSGVAVELPAALPVRWDAESPLGNLAADALRRWTGADIGLVNAGQLLDGLPAGPVTFGDIHRVCPSPVNPCRMRIGGNDLLRALEESLLPEFYHMPVRGFGFRGDRLGVLCVSSNVRIEYDDAGSPYGKIRRVAVDGRPLEPERMYDVGTIDMFTFSVGYMSLARGEDKRFYLPEFLRDVLLAGLKEEKGMEECRISRWRKRESEMKEDDG</sequence>
<feature type="domain" description="Calcineurin-like phosphoesterase" evidence="3">
    <location>
        <begin position="7"/>
        <end position="204"/>
    </location>
</feature>
<dbReference type="GO" id="GO:0008768">
    <property type="term" value="F:UDP-sugar diphosphatase activity"/>
    <property type="evidence" value="ECO:0007669"/>
    <property type="project" value="TreeGrafter"/>
</dbReference>
<dbReference type="PANTHER" id="PTHR11575">
    <property type="entry name" value="5'-NUCLEOTIDASE-RELATED"/>
    <property type="match status" value="1"/>
</dbReference>
<evidence type="ECO:0000259" key="3">
    <source>
        <dbReference type="Pfam" id="PF00149"/>
    </source>
</evidence>
<keyword evidence="2" id="KW-0547">Nucleotide-binding</keyword>
<keyword evidence="1" id="KW-0732">Signal</keyword>
<dbReference type="GO" id="GO:0008253">
    <property type="term" value="F:5'-nucleotidase activity"/>
    <property type="evidence" value="ECO:0007669"/>
    <property type="project" value="TreeGrafter"/>
</dbReference>
<keyword evidence="2" id="KW-0378">Hydrolase</keyword>
<dbReference type="CDD" id="cd00845">
    <property type="entry name" value="MPP_UshA_N_like"/>
    <property type="match status" value="1"/>
</dbReference>
<dbReference type="Pfam" id="PF02872">
    <property type="entry name" value="5_nucleotid_C"/>
    <property type="match status" value="1"/>
</dbReference>
<dbReference type="SUPFAM" id="SSF55816">
    <property type="entry name" value="5'-nucleotidase (syn. UDP-sugar hydrolase), C-terminal domain"/>
    <property type="match status" value="1"/>
</dbReference>
<dbReference type="Pfam" id="PF00149">
    <property type="entry name" value="Metallophos"/>
    <property type="match status" value="1"/>
</dbReference>
<dbReference type="InterPro" id="IPR029052">
    <property type="entry name" value="Metallo-depent_PP-like"/>
</dbReference>
<dbReference type="Gene3D" id="3.90.780.10">
    <property type="entry name" value="5'-Nucleotidase, C-terminal domain"/>
    <property type="match status" value="1"/>
</dbReference>
<evidence type="ECO:0000313" key="6">
    <source>
        <dbReference type="Proteomes" id="UP000243688"/>
    </source>
</evidence>